<feature type="compositionally biased region" description="Basic and acidic residues" evidence="1">
    <location>
        <begin position="201"/>
        <end position="212"/>
    </location>
</feature>
<evidence type="ECO:0000313" key="3">
    <source>
        <dbReference type="Proteomes" id="UP000433652"/>
    </source>
</evidence>
<protein>
    <recommendedName>
        <fullName evidence="4">Lipoprotein</fullName>
    </recommendedName>
</protein>
<dbReference type="RefSeq" id="WP_328598084.1">
    <property type="nucleotide sequence ID" value="NZ_WTYM01000030.1"/>
</dbReference>
<proteinExistence type="predicted"/>
<dbReference type="EMBL" id="WTYM01000030">
    <property type="protein sequence ID" value="MXO58797.1"/>
    <property type="molecule type" value="Genomic_DNA"/>
</dbReference>
<dbReference type="Proteomes" id="UP000433652">
    <property type="component" value="Unassembled WGS sequence"/>
</dbReference>
<comment type="caution">
    <text evidence="2">The sequence shown here is derived from an EMBL/GenBank/DDBJ whole genome shotgun (WGS) entry which is preliminary data.</text>
</comment>
<dbReference type="PROSITE" id="PS51257">
    <property type="entry name" value="PROKAR_LIPOPROTEIN"/>
    <property type="match status" value="1"/>
</dbReference>
<evidence type="ECO:0000313" key="2">
    <source>
        <dbReference type="EMBL" id="MXO58797.1"/>
    </source>
</evidence>
<keyword evidence="3" id="KW-1185">Reference proteome</keyword>
<feature type="region of interest" description="Disordered" evidence="1">
    <location>
        <begin position="191"/>
        <end position="212"/>
    </location>
</feature>
<gene>
    <name evidence="2" type="ORF">GRI89_04485</name>
</gene>
<evidence type="ECO:0000256" key="1">
    <source>
        <dbReference type="SAM" id="MobiDB-lite"/>
    </source>
</evidence>
<organism evidence="2 3">
    <name type="scientific">Croceibacterium salegens</name>
    <dbReference type="NCBI Taxonomy" id="1737568"/>
    <lineage>
        <taxon>Bacteria</taxon>
        <taxon>Pseudomonadati</taxon>
        <taxon>Pseudomonadota</taxon>
        <taxon>Alphaproteobacteria</taxon>
        <taxon>Sphingomonadales</taxon>
        <taxon>Erythrobacteraceae</taxon>
        <taxon>Croceibacterium</taxon>
    </lineage>
</organism>
<dbReference type="AlphaFoldDB" id="A0A6I4SUN7"/>
<reference evidence="2 3" key="1">
    <citation type="submission" date="2019-12" db="EMBL/GenBank/DDBJ databases">
        <title>Genomic-based taxomic classification of the family Erythrobacteraceae.</title>
        <authorList>
            <person name="Xu L."/>
        </authorList>
    </citation>
    <scope>NUCLEOTIDE SEQUENCE [LARGE SCALE GENOMIC DNA]</scope>
    <source>
        <strain evidence="2 3">MCCC 1K01500</strain>
    </source>
</reference>
<name>A0A6I4SUN7_9SPHN</name>
<accession>A0A6I4SUN7</accession>
<sequence length="212" mass="22114">MRATLAAIAYIALAACSAEPEPTPTPTITPTPDKPKTLVPGDFADLVLGAKVGDEAASKFALDGQELAEVTSYVACPEGMDECKPAEFPADTVLTYVHRVTPAKGVAGATLFRTARPAAGFANLVGYDMAEAAAALGQDGKIDVASDNGALVWRVIGGDGWKAGETITFYWQSKLPPEGEQIAYQFEADGTTALGTGPFPPKEKPVEETPAR</sequence>
<evidence type="ECO:0008006" key="4">
    <source>
        <dbReference type="Google" id="ProtNLM"/>
    </source>
</evidence>